<proteinExistence type="predicted"/>
<keyword evidence="3" id="KW-1185">Reference proteome</keyword>
<sequence length="130" mass="14518">MKRHAALQQLSREHHIALKLARQARFASDSGNPTAIGEAAEKINALFAEALEPHFQVEETDLLPALAKAGGETLVKRTLDEHAELRALNQQLSAADGSKLSRFATLLNDHVRFEERELFELAQDLLYPEH</sequence>
<comment type="caution">
    <text evidence="2">The sequence shown here is derived from an EMBL/GenBank/DDBJ whole genome shotgun (WGS) entry which is preliminary data.</text>
</comment>
<protein>
    <submittedName>
        <fullName evidence="2">Hemerythrin HHE cation-binding protein</fullName>
    </submittedName>
</protein>
<organism evidence="2 3">
    <name type="scientific">Dechloromonas denitrificans</name>
    <dbReference type="NCBI Taxonomy" id="281362"/>
    <lineage>
        <taxon>Bacteria</taxon>
        <taxon>Pseudomonadati</taxon>
        <taxon>Pseudomonadota</taxon>
        <taxon>Betaproteobacteria</taxon>
        <taxon>Rhodocyclales</taxon>
        <taxon>Azonexaceae</taxon>
        <taxon>Dechloromonas</taxon>
    </lineage>
</organism>
<feature type="domain" description="Hemerythrin-like" evidence="1">
    <location>
        <begin position="7"/>
        <end position="122"/>
    </location>
</feature>
<reference evidence="2 3" key="1">
    <citation type="submission" date="2015-12" db="EMBL/GenBank/DDBJ databases">
        <title>Nitrous oxide reduction kinetics distinguish bacteria harboring typical versus atypical NosZ.</title>
        <authorList>
            <person name="Yoon S."/>
            <person name="Nissen S."/>
            <person name="Park D."/>
            <person name="Sanford R.A."/>
            <person name="Loeffler F.E."/>
        </authorList>
    </citation>
    <scope>NUCLEOTIDE SEQUENCE [LARGE SCALE GENOMIC DNA]</scope>
    <source>
        <strain evidence="2 3">ATCC BAA-841</strain>
    </source>
</reference>
<dbReference type="EMBL" id="LODL01000039">
    <property type="protein sequence ID" value="KXB29213.1"/>
    <property type="molecule type" value="Genomic_DNA"/>
</dbReference>
<dbReference type="AlphaFoldDB" id="A0A133XE49"/>
<evidence type="ECO:0000313" key="3">
    <source>
        <dbReference type="Proteomes" id="UP000070186"/>
    </source>
</evidence>
<dbReference type="Proteomes" id="UP000070186">
    <property type="component" value="Unassembled WGS sequence"/>
</dbReference>
<dbReference type="Gene3D" id="1.20.120.520">
    <property type="entry name" value="nmb1532 protein domain like"/>
    <property type="match status" value="1"/>
</dbReference>
<name>A0A133XE49_9RHOO</name>
<accession>A0A133XE49</accession>
<dbReference type="InterPro" id="IPR012312">
    <property type="entry name" value="Hemerythrin-like"/>
</dbReference>
<gene>
    <name evidence="2" type="ORF">AT959_18690</name>
</gene>
<dbReference type="RefSeq" id="WP_066886678.1">
    <property type="nucleotide sequence ID" value="NZ_LODL01000039.1"/>
</dbReference>
<dbReference type="STRING" id="281362.AT959_18690"/>
<evidence type="ECO:0000313" key="2">
    <source>
        <dbReference type="EMBL" id="KXB29213.1"/>
    </source>
</evidence>
<dbReference type="Pfam" id="PF01814">
    <property type="entry name" value="Hemerythrin"/>
    <property type="match status" value="1"/>
</dbReference>
<evidence type="ECO:0000259" key="1">
    <source>
        <dbReference type="Pfam" id="PF01814"/>
    </source>
</evidence>